<comment type="pathway">
    <text evidence="2 15">Bacterial outer membrane biogenesis; LPS core biosynthesis.</text>
</comment>
<dbReference type="GO" id="GO:0005524">
    <property type="term" value="F:ATP binding"/>
    <property type="evidence" value="ECO:0007669"/>
    <property type="project" value="UniProtKB-UniRule"/>
</dbReference>
<dbReference type="AlphaFoldDB" id="A0AB39HCT6"/>
<evidence type="ECO:0000256" key="4">
    <source>
        <dbReference type="ARBA" id="ARBA00011988"/>
    </source>
</evidence>
<keyword evidence="11 15" id="KW-0448">Lipopolysaccharide biosynthesis</keyword>
<dbReference type="GO" id="GO:0009244">
    <property type="term" value="P:lipopolysaccharide core region biosynthetic process"/>
    <property type="evidence" value="ECO:0007669"/>
    <property type="project" value="UniProtKB-UniRule"/>
</dbReference>
<evidence type="ECO:0000256" key="1">
    <source>
        <dbReference type="ARBA" id="ARBA00004515"/>
    </source>
</evidence>
<protein>
    <recommendedName>
        <fullName evidence="13 15">3-deoxy-D-manno-octulosonic acid kinase</fullName>
        <shortName evidence="15">Kdo kinase</shortName>
        <ecNumber evidence="4 15">2.7.1.166</ecNumber>
    </recommendedName>
</protein>
<evidence type="ECO:0000256" key="8">
    <source>
        <dbReference type="ARBA" id="ARBA00022741"/>
    </source>
</evidence>
<keyword evidence="8 15" id="KW-0547">Nucleotide-binding</keyword>
<reference evidence="16" key="1">
    <citation type="submission" date="2024-07" db="EMBL/GenBank/DDBJ databases">
        <title>Genome Analysis of a Potential Novel Vibrio Species Secreting pH- and Thermo-stable Alginate Lyase and its Application in Producing Alginate Oligosaccharides.</title>
        <authorList>
            <person name="Huang H."/>
            <person name="Bao K."/>
        </authorList>
    </citation>
    <scope>NUCLEOTIDE SEQUENCE</scope>
    <source>
        <strain evidence="16">HB236076</strain>
    </source>
</reference>
<dbReference type="HAMAP" id="MF_00521">
    <property type="entry name" value="KDO_kinase"/>
    <property type="match status" value="1"/>
</dbReference>
<evidence type="ECO:0000256" key="5">
    <source>
        <dbReference type="ARBA" id="ARBA00022475"/>
    </source>
</evidence>
<keyword evidence="6 15" id="KW-0997">Cell inner membrane</keyword>
<dbReference type="GO" id="GO:0030490">
    <property type="term" value="P:maturation of SSU-rRNA"/>
    <property type="evidence" value="ECO:0007669"/>
    <property type="project" value="TreeGrafter"/>
</dbReference>
<evidence type="ECO:0000256" key="10">
    <source>
        <dbReference type="ARBA" id="ARBA00022840"/>
    </source>
</evidence>
<dbReference type="Gene3D" id="1.10.510.10">
    <property type="entry name" value="Transferase(Phosphotransferase) domain 1"/>
    <property type="match status" value="1"/>
</dbReference>
<keyword evidence="7 15" id="KW-0808">Transferase</keyword>
<dbReference type="GO" id="GO:0005829">
    <property type="term" value="C:cytosol"/>
    <property type="evidence" value="ECO:0007669"/>
    <property type="project" value="TreeGrafter"/>
</dbReference>
<evidence type="ECO:0000256" key="6">
    <source>
        <dbReference type="ARBA" id="ARBA00022519"/>
    </source>
</evidence>
<dbReference type="GO" id="GO:0005886">
    <property type="term" value="C:plasma membrane"/>
    <property type="evidence" value="ECO:0007669"/>
    <property type="project" value="UniProtKB-SubCell"/>
</dbReference>
<dbReference type="RefSeq" id="WP_306102014.1">
    <property type="nucleotide sequence ID" value="NZ_CP162601.1"/>
</dbReference>
<dbReference type="PANTHER" id="PTHR45852:SF1">
    <property type="entry name" value="SERINE_THREONINE-PROTEIN KINASE RIO2"/>
    <property type="match status" value="1"/>
</dbReference>
<dbReference type="GO" id="GO:0030688">
    <property type="term" value="C:preribosome, small subunit precursor"/>
    <property type="evidence" value="ECO:0007669"/>
    <property type="project" value="TreeGrafter"/>
</dbReference>
<evidence type="ECO:0000256" key="9">
    <source>
        <dbReference type="ARBA" id="ARBA00022777"/>
    </source>
</evidence>
<evidence type="ECO:0000256" key="13">
    <source>
        <dbReference type="ARBA" id="ARBA00029511"/>
    </source>
</evidence>
<comment type="catalytic activity">
    <reaction evidence="14 15">
        <text>an alpha-Kdo-(2-&gt;6)-lipid IVA + ATP = a 4-O-phospho-alpha-Kdo-(2-&gt;6)-lipid IVA + ADP + H(+)</text>
        <dbReference type="Rhea" id="RHEA:74271"/>
        <dbReference type="ChEBI" id="CHEBI:15378"/>
        <dbReference type="ChEBI" id="CHEBI:30616"/>
        <dbReference type="ChEBI" id="CHEBI:176428"/>
        <dbReference type="ChEBI" id="CHEBI:193140"/>
        <dbReference type="ChEBI" id="CHEBI:456216"/>
        <dbReference type="EC" id="2.7.1.166"/>
    </reaction>
</comment>
<organism evidence="16">
    <name type="scientific">Vibrio sp. HB236076</name>
    <dbReference type="NCBI Taxonomy" id="3232307"/>
    <lineage>
        <taxon>Bacteria</taxon>
        <taxon>Pseudomonadati</taxon>
        <taxon>Pseudomonadota</taxon>
        <taxon>Gammaproteobacteria</taxon>
        <taxon>Vibrionales</taxon>
        <taxon>Vibrionaceae</taxon>
        <taxon>Vibrio</taxon>
    </lineage>
</organism>
<evidence type="ECO:0000256" key="15">
    <source>
        <dbReference type="HAMAP-Rule" id="MF_00521"/>
    </source>
</evidence>
<evidence type="ECO:0000256" key="14">
    <source>
        <dbReference type="ARBA" id="ARBA00034417"/>
    </source>
</evidence>
<name>A0AB39HCT6_9VIBR</name>
<evidence type="ECO:0000313" key="16">
    <source>
        <dbReference type="EMBL" id="XDK24883.1"/>
    </source>
</evidence>
<proteinExistence type="inferred from homology"/>
<sequence length="239" mass="27652">MNVPAQIDIAGGKIIYHPDFTQHPIEQVFDAQYWREQDAIVGSAQGRGTTWFVDAGVEQAALRHYLRGGLFGKIVRDHYWFVSWPKTRSFAEFDLLLTLRSHGVNVPKPLAARAVKSGFVYQADILTERIADAEDLVSILQKRPISAELYQKIGREIAKMHQAGVDHTDLNIHNILIDKDEKVWIIDFDKCVKRNDSGWQEKNLERLKRSFIKEKTKQTLYLKGKDIDNFFHEYDQLKL</sequence>
<comment type="similarity">
    <text evidence="3 15">Belongs to the protein kinase superfamily. KdkA/RfaP family.</text>
</comment>
<comment type="function">
    <text evidence="15">Catalyzes the ATP-dependent phosphorylation of the 3-deoxy-D-manno-octulosonic acid (Kdo) residue in Kdo-lipid IV(A) at the 4-OH position.</text>
</comment>
<feature type="active site" evidence="15">
    <location>
        <position position="169"/>
    </location>
</feature>
<keyword evidence="12 15" id="KW-0472">Membrane</keyword>
<dbReference type="GO" id="GO:0004672">
    <property type="term" value="F:protein kinase activity"/>
    <property type="evidence" value="ECO:0007669"/>
    <property type="project" value="TreeGrafter"/>
</dbReference>
<keyword evidence="5 15" id="KW-1003">Cell membrane</keyword>
<gene>
    <name evidence="15" type="primary">kdkA</name>
    <name evidence="16" type="ORF">AB0763_12045</name>
</gene>
<evidence type="ECO:0000256" key="3">
    <source>
        <dbReference type="ARBA" id="ARBA00010327"/>
    </source>
</evidence>
<dbReference type="KEGG" id="vih:AB0763_12045"/>
<dbReference type="EMBL" id="CP162601">
    <property type="protein sequence ID" value="XDK24883.1"/>
    <property type="molecule type" value="Genomic_DNA"/>
</dbReference>
<dbReference type="PANTHER" id="PTHR45852">
    <property type="entry name" value="SER/THR-PROTEIN KINASE RIO2"/>
    <property type="match status" value="1"/>
</dbReference>
<keyword evidence="10 15" id="KW-0067">ATP-binding</keyword>
<dbReference type="InterPro" id="IPR022826">
    <property type="entry name" value="KDO_kinase"/>
</dbReference>
<evidence type="ECO:0000256" key="2">
    <source>
        <dbReference type="ARBA" id="ARBA00004713"/>
    </source>
</evidence>
<accession>A0AB39HCT6</accession>
<evidence type="ECO:0000256" key="7">
    <source>
        <dbReference type="ARBA" id="ARBA00022679"/>
    </source>
</evidence>
<dbReference type="NCBIfam" id="NF002475">
    <property type="entry name" value="PRK01723.1"/>
    <property type="match status" value="1"/>
</dbReference>
<comment type="subcellular location">
    <subcellularLocation>
        <location evidence="1 15">Cell inner membrane</location>
        <topology evidence="1 15">Peripheral membrane protein</topology>
        <orientation evidence="1 15">Cytoplasmic side</orientation>
    </subcellularLocation>
</comment>
<dbReference type="InterPro" id="IPR011009">
    <property type="entry name" value="Kinase-like_dom_sf"/>
</dbReference>
<dbReference type="Pfam" id="PF06293">
    <property type="entry name" value="Kdo"/>
    <property type="match status" value="1"/>
</dbReference>
<evidence type="ECO:0000256" key="12">
    <source>
        <dbReference type="ARBA" id="ARBA00023136"/>
    </source>
</evidence>
<keyword evidence="9 15" id="KW-0418">Kinase</keyword>
<dbReference type="SUPFAM" id="SSF56112">
    <property type="entry name" value="Protein kinase-like (PK-like)"/>
    <property type="match status" value="1"/>
</dbReference>
<dbReference type="EC" id="2.7.1.166" evidence="4 15"/>
<evidence type="ECO:0000256" key="11">
    <source>
        <dbReference type="ARBA" id="ARBA00022985"/>
    </source>
</evidence>